<dbReference type="EMBL" id="JALJXV010000001">
    <property type="protein sequence ID" value="MCP1673050.1"/>
    <property type="molecule type" value="Genomic_DNA"/>
</dbReference>
<gene>
    <name evidence="1" type="ORF">J2T57_000142</name>
</gene>
<dbReference type="AlphaFoldDB" id="A0AAE3G0D3"/>
<accession>A0AAE3G0D3</accession>
<protein>
    <recommendedName>
        <fullName evidence="3">DUF432 domain-containing protein</fullName>
    </recommendedName>
</protein>
<evidence type="ECO:0000313" key="2">
    <source>
        <dbReference type="Proteomes" id="UP001205843"/>
    </source>
</evidence>
<evidence type="ECO:0008006" key="3">
    <source>
        <dbReference type="Google" id="ProtNLM"/>
    </source>
</evidence>
<sequence>MSDTSQWFGQFNLEPHHTRTWRVGPLSFWVNRAYHEWRLRVETGGDPYSPSVELDLFEERQADVEDRKVQRFLVSDESRRLDIGLLLPDRPIVSSPASPVSIPGGESVRFYLSYPLWVSLSAGDPGRTLTEFASYRLSDTWFGPNTREGMLCYATRSRCRLNVSDHPYLPYRAITPLVISNRAKDALPLDRVKLPVSSLSLYRSRGPGWLWTQDVTLLRQEGGDMAELQLGRGAPEEADAADLVAGARELSPRNAMVRAFSALF</sequence>
<dbReference type="Proteomes" id="UP001205843">
    <property type="component" value="Unassembled WGS sequence"/>
</dbReference>
<comment type="caution">
    <text evidence="1">The sequence shown here is derived from an EMBL/GenBank/DDBJ whole genome shotgun (WGS) entry which is preliminary data.</text>
</comment>
<proteinExistence type="predicted"/>
<organism evidence="1 2">
    <name type="scientific">Natronocella acetinitrilica</name>
    <dbReference type="NCBI Taxonomy" id="414046"/>
    <lineage>
        <taxon>Bacteria</taxon>
        <taxon>Pseudomonadati</taxon>
        <taxon>Pseudomonadota</taxon>
        <taxon>Gammaproteobacteria</taxon>
        <taxon>Chromatiales</taxon>
        <taxon>Ectothiorhodospiraceae</taxon>
        <taxon>Natronocella</taxon>
    </lineage>
</organism>
<evidence type="ECO:0000313" key="1">
    <source>
        <dbReference type="EMBL" id="MCP1673050.1"/>
    </source>
</evidence>
<reference evidence="1" key="1">
    <citation type="submission" date="2022-03" db="EMBL/GenBank/DDBJ databases">
        <title>Genomic Encyclopedia of Type Strains, Phase III (KMG-III): the genomes of soil and plant-associated and newly described type strains.</title>
        <authorList>
            <person name="Whitman W."/>
        </authorList>
    </citation>
    <scope>NUCLEOTIDE SEQUENCE</scope>
    <source>
        <strain evidence="1">ANL 6-2</strain>
    </source>
</reference>
<dbReference type="RefSeq" id="WP_253472743.1">
    <property type="nucleotide sequence ID" value="NZ_JALJXV010000001.1"/>
</dbReference>
<name>A0AAE3G0D3_9GAMM</name>
<keyword evidence="2" id="KW-1185">Reference proteome</keyword>